<dbReference type="InterPro" id="IPR004843">
    <property type="entry name" value="Calcineurin-like_PHP"/>
</dbReference>
<evidence type="ECO:0000313" key="7">
    <source>
        <dbReference type="Proteomes" id="UP000184509"/>
    </source>
</evidence>
<dbReference type="GO" id="GO:0016788">
    <property type="term" value="F:hydrolase activity, acting on ester bonds"/>
    <property type="evidence" value="ECO:0007669"/>
    <property type="project" value="InterPro"/>
</dbReference>
<organism evidence="6 7">
    <name type="scientific">Bacteroides luti</name>
    <dbReference type="NCBI Taxonomy" id="1297750"/>
    <lineage>
        <taxon>Bacteria</taxon>
        <taxon>Pseudomonadati</taxon>
        <taxon>Bacteroidota</taxon>
        <taxon>Bacteroidia</taxon>
        <taxon>Bacteroidales</taxon>
        <taxon>Bacteroidaceae</taxon>
        <taxon>Bacteroides</taxon>
    </lineage>
</organism>
<keyword evidence="3" id="KW-0378">Hydrolase</keyword>
<protein>
    <submittedName>
        <fullName evidence="6">2',3'-cyclic-nucleotide 2'-phosphodiesterase / 3'-nucleotidase</fullName>
    </submittedName>
</protein>
<dbReference type="EMBL" id="FQTV01000002">
    <property type="protein sequence ID" value="SHE62797.1"/>
    <property type="molecule type" value="Genomic_DNA"/>
</dbReference>
<dbReference type="InterPro" id="IPR006179">
    <property type="entry name" value="5_nucleotidase/apyrase"/>
</dbReference>
<dbReference type="RefSeq" id="WP_073399013.1">
    <property type="nucleotide sequence ID" value="NZ_FQTV01000002.1"/>
</dbReference>
<comment type="similarity">
    <text evidence="1 3">Belongs to the 5'-nucleotidase family.</text>
</comment>
<dbReference type="GO" id="GO:0000166">
    <property type="term" value="F:nucleotide binding"/>
    <property type="evidence" value="ECO:0007669"/>
    <property type="project" value="UniProtKB-KW"/>
</dbReference>
<dbReference type="STRING" id="1297750.SAMN05444405_102210"/>
<feature type="domain" description="5'-Nucleotidase C-terminal" evidence="5">
    <location>
        <begin position="334"/>
        <end position="504"/>
    </location>
</feature>
<dbReference type="OrthoDB" id="9775118at2"/>
<proteinExistence type="inferred from homology"/>
<dbReference type="Pfam" id="PF02872">
    <property type="entry name" value="5_nucleotid_C"/>
    <property type="match status" value="1"/>
</dbReference>
<dbReference type="InterPro" id="IPR006146">
    <property type="entry name" value="5'-Nucleotdase_CS"/>
</dbReference>
<evidence type="ECO:0000259" key="5">
    <source>
        <dbReference type="Pfam" id="PF02872"/>
    </source>
</evidence>
<sequence>MKRLIVCFLLTIFFIGIIFAQSRDVVIKLIHTSDVHGHLTPYDFTNDKVRCGSLARVSSFVNEQRQKFPGRVLLFDGGDVLQGQPSVYYYNYIDTISPHIVSEVQNYMKYDALAFGNHDVETGHPIYDRWIKQCNAPVLSANTLRKDGSNYLQPYKIFVVDGVKIAVLGLITPSIPAWVNERMWSGLWFEDMEVSAKKWMKIIREKENPDIVVGLFHSGIEPYKLNGLYNENASLEVAKNVPGFDVVFAGHDHTYYSHKVANIAGDSVLVIDPANDAERVSDVMLKVKMENGKVISKSCSGKLKRMSNYTADEAFISYFSSQFEAVKTFVSRPIGKFDKTISSRDALFKSSEFLDIIHSIQLGVTQADISFTAPLTGATYIYKGDVYMRDLFKLYAYENMIYTMELTGKEVKDYIEQSYAMWTNQMKSADDHLLLLKQDDGGKYDLVNYSYNFDTAAGVVYTVDVTKPAGEKVRILRMSNGKPFDLSKKYKVAINSYRANGGGELLTKGAGIPLDSLKSRILVTYPNDLRFYLMKYIESKGVVSPKPMNQWKFIPAKWAKTAAKRDRELLFNKED</sequence>
<dbReference type="SUPFAM" id="SSF55816">
    <property type="entry name" value="5'-nucleotidase (syn. UDP-sugar hydrolase), C-terminal domain"/>
    <property type="match status" value="1"/>
</dbReference>
<evidence type="ECO:0000259" key="4">
    <source>
        <dbReference type="Pfam" id="PF00149"/>
    </source>
</evidence>
<dbReference type="Gene3D" id="3.90.780.10">
    <property type="entry name" value="5'-Nucleotidase, C-terminal domain"/>
    <property type="match status" value="1"/>
</dbReference>
<evidence type="ECO:0000256" key="3">
    <source>
        <dbReference type="RuleBase" id="RU362119"/>
    </source>
</evidence>
<dbReference type="PANTHER" id="PTHR11575">
    <property type="entry name" value="5'-NUCLEOTIDASE-RELATED"/>
    <property type="match status" value="1"/>
</dbReference>
<dbReference type="GO" id="GO:0030288">
    <property type="term" value="C:outer membrane-bounded periplasmic space"/>
    <property type="evidence" value="ECO:0007669"/>
    <property type="project" value="TreeGrafter"/>
</dbReference>
<dbReference type="GO" id="GO:0009166">
    <property type="term" value="P:nucleotide catabolic process"/>
    <property type="evidence" value="ECO:0007669"/>
    <property type="project" value="InterPro"/>
</dbReference>
<dbReference type="SUPFAM" id="SSF56300">
    <property type="entry name" value="Metallo-dependent phosphatases"/>
    <property type="match status" value="1"/>
</dbReference>
<dbReference type="Pfam" id="PF00149">
    <property type="entry name" value="Metallophos"/>
    <property type="match status" value="1"/>
</dbReference>
<keyword evidence="3" id="KW-0547">Nucleotide-binding</keyword>
<name>A0A1M4V1N0_9BACE</name>
<dbReference type="PANTHER" id="PTHR11575:SF6">
    <property type="entry name" value="2',3'-CYCLIC-NUCLEOTIDE 2'-PHOSPHODIESTERASE_3'-NUCLEOTIDASE"/>
    <property type="match status" value="1"/>
</dbReference>
<feature type="domain" description="Calcineurin-like phosphoesterase" evidence="4">
    <location>
        <begin position="28"/>
        <end position="255"/>
    </location>
</feature>
<dbReference type="PRINTS" id="PR01607">
    <property type="entry name" value="APYRASEFAMLY"/>
</dbReference>
<dbReference type="Proteomes" id="UP000184509">
    <property type="component" value="Unassembled WGS sequence"/>
</dbReference>
<gene>
    <name evidence="6" type="ORF">SAMN05444405_102210</name>
</gene>
<dbReference type="GO" id="GO:0046872">
    <property type="term" value="F:metal ion binding"/>
    <property type="evidence" value="ECO:0007669"/>
    <property type="project" value="InterPro"/>
</dbReference>
<keyword evidence="2" id="KW-0732">Signal</keyword>
<accession>A0A1M4V1N0</accession>
<reference evidence="7" key="1">
    <citation type="submission" date="2016-11" db="EMBL/GenBank/DDBJ databases">
        <authorList>
            <person name="Varghese N."/>
            <person name="Submissions S."/>
        </authorList>
    </citation>
    <scope>NUCLEOTIDE SEQUENCE [LARGE SCALE GENOMIC DNA]</scope>
    <source>
        <strain evidence="7">DSM 26991</strain>
    </source>
</reference>
<dbReference type="PROSITE" id="PS00785">
    <property type="entry name" value="5_NUCLEOTIDASE_1"/>
    <property type="match status" value="1"/>
</dbReference>
<dbReference type="Gene3D" id="3.60.21.10">
    <property type="match status" value="1"/>
</dbReference>
<dbReference type="InterPro" id="IPR036907">
    <property type="entry name" value="5'-Nucleotdase_C_sf"/>
</dbReference>
<keyword evidence="7" id="KW-1185">Reference proteome</keyword>
<dbReference type="InterPro" id="IPR008334">
    <property type="entry name" value="5'-Nucleotdase_C"/>
</dbReference>
<dbReference type="InterPro" id="IPR029052">
    <property type="entry name" value="Metallo-depent_PP-like"/>
</dbReference>
<evidence type="ECO:0000313" key="6">
    <source>
        <dbReference type="EMBL" id="SHE62797.1"/>
    </source>
</evidence>
<evidence type="ECO:0000256" key="1">
    <source>
        <dbReference type="ARBA" id="ARBA00006654"/>
    </source>
</evidence>
<evidence type="ECO:0000256" key="2">
    <source>
        <dbReference type="ARBA" id="ARBA00022729"/>
    </source>
</evidence>
<dbReference type="AlphaFoldDB" id="A0A1M4V1N0"/>